<sequence length="435" mass="49036">MSSADSSTFHTQGGAMFNGNLTANRDINIHHITTIQPLARTLHHSLFISSDTFKQVQTELALLLIALNTFKENLESTNSSDTLLSELDKEPQNCHWVLLDLEALKEHFERVGPDTQVTWEREGWKIDEVAEIRARLSSYVGMLNLWSINMIKYESTDPSLGEMGLDVERLFPRSSQAHVEQMLKIFIDEVRSGKREASVVSSDSLSLTGKEAWRQLRKKLEGNRTFIRTTLKRAIEEEGLGGDLRFGIHDMDELNEDIERHDEPPATAATGSTDTDAVSQDKTTNGRPKSVLPSWRKRIYLLCRRRRLECVKQRLDQGVDVNMKNDAGETALSQAAANGFADVVRFLINHGAHIDIQNQKHEPPLAQAAKYGHEEVVRVLLEQRVDVNRINQNDDKDMTAVHTAAEHGQDEVVRLLLANGAHIDVKDFLEHDTPA</sequence>
<evidence type="ECO:0000313" key="5">
    <source>
        <dbReference type="EMBL" id="RMZ37432.1"/>
    </source>
</evidence>
<dbReference type="AlphaFoldDB" id="A0AB74BVP1"/>
<keyword evidence="1" id="KW-0677">Repeat</keyword>
<name>A0AB74BVP1_ASPFL</name>
<protein>
    <submittedName>
        <fullName evidence="5">Ankyrin repeat-rich membrane-spanning protein</fullName>
    </submittedName>
</protein>
<evidence type="ECO:0000313" key="6">
    <source>
        <dbReference type="Proteomes" id="UP000275480"/>
    </source>
</evidence>
<dbReference type="InterPro" id="IPR002110">
    <property type="entry name" value="Ankyrin_rpt"/>
</dbReference>
<feature type="repeat" description="ANK" evidence="3">
    <location>
        <begin position="327"/>
        <end position="359"/>
    </location>
</feature>
<dbReference type="SUPFAM" id="SSF48403">
    <property type="entry name" value="Ankyrin repeat"/>
    <property type="match status" value="1"/>
</dbReference>
<dbReference type="PROSITE" id="PS50088">
    <property type="entry name" value="ANK_REPEAT"/>
    <property type="match status" value="3"/>
</dbReference>
<dbReference type="EMBL" id="QQZZ01000177">
    <property type="protein sequence ID" value="RMZ37432.1"/>
    <property type="molecule type" value="Genomic_DNA"/>
</dbReference>
<dbReference type="Proteomes" id="UP000275480">
    <property type="component" value="Unassembled WGS sequence"/>
</dbReference>
<feature type="repeat" description="ANK" evidence="3">
    <location>
        <begin position="396"/>
        <end position="428"/>
    </location>
</feature>
<feature type="compositionally biased region" description="Polar residues" evidence="4">
    <location>
        <begin position="278"/>
        <end position="287"/>
    </location>
</feature>
<dbReference type="Pfam" id="PF00023">
    <property type="entry name" value="Ank"/>
    <property type="match status" value="1"/>
</dbReference>
<evidence type="ECO:0000256" key="1">
    <source>
        <dbReference type="ARBA" id="ARBA00022737"/>
    </source>
</evidence>
<reference evidence="5 6" key="1">
    <citation type="submission" date="2018-07" db="EMBL/GenBank/DDBJ databases">
        <title>Identification of spontaneous genetic mutation associated with occurrence of a yellow conidial color mutant of Aspergillus flavus.</title>
        <authorList>
            <person name="Chang P.-K."/>
            <person name="Mack B.M."/>
            <person name="Scharfenstein L."/>
            <person name="Gilbert M.K."/>
        </authorList>
    </citation>
    <scope>NUCLEOTIDE SEQUENCE [LARGE SCALE GENOMIC DNA]</scope>
    <source>
        <strain evidence="5 6">CA14</strain>
    </source>
</reference>
<comment type="caution">
    <text evidence="5">The sequence shown here is derived from an EMBL/GenBank/DDBJ whole genome shotgun (WGS) entry which is preliminary data.</text>
</comment>
<accession>A0AB74BVP1</accession>
<dbReference type="Pfam" id="PF12796">
    <property type="entry name" value="Ank_2"/>
    <property type="match status" value="1"/>
</dbReference>
<feature type="repeat" description="ANK" evidence="3">
    <location>
        <begin position="360"/>
        <end position="392"/>
    </location>
</feature>
<dbReference type="SMART" id="SM00248">
    <property type="entry name" value="ANK"/>
    <property type="match status" value="4"/>
</dbReference>
<feature type="region of interest" description="Disordered" evidence="4">
    <location>
        <begin position="263"/>
        <end position="289"/>
    </location>
</feature>
<dbReference type="PRINTS" id="PR01415">
    <property type="entry name" value="ANKYRIN"/>
</dbReference>
<dbReference type="InterPro" id="IPR036770">
    <property type="entry name" value="Ankyrin_rpt-contain_sf"/>
</dbReference>
<proteinExistence type="predicted"/>
<evidence type="ECO:0000256" key="2">
    <source>
        <dbReference type="ARBA" id="ARBA00023043"/>
    </source>
</evidence>
<evidence type="ECO:0000256" key="4">
    <source>
        <dbReference type="SAM" id="MobiDB-lite"/>
    </source>
</evidence>
<evidence type="ECO:0000256" key="3">
    <source>
        <dbReference type="PROSITE-ProRule" id="PRU00023"/>
    </source>
</evidence>
<dbReference type="PANTHER" id="PTHR24171">
    <property type="entry name" value="ANKYRIN REPEAT DOMAIN-CONTAINING PROTEIN 39-RELATED"/>
    <property type="match status" value="1"/>
</dbReference>
<gene>
    <name evidence="5" type="ORF">CA14_011505</name>
</gene>
<dbReference type="Gene3D" id="1.25.40.20">
    <property type="entry name" value="Ankyrin repeat-containing domain"/>
    <property type="match status" value="2"/>
</dbReference>
<dbReference type="PROSITE" id="PS50297">
    <property type="entry name" value="ANK_REP_REGION"/>
    <property type="match status" value="3"/>
</dbReference>
<organism evidence="5 6">
    <name type="scientific">Aspergillus flavus</name>
    <dbReference type="NCBI Taxonomy" id="5059"/>
    <lineage>
        <taxon>Eukaryota</taxon>
        <taxon>Fungi</taxon>
        <taxon>Dikarya</taxon>
        <taxon>Ascomycota</taxon>
        <taxon>Pezizomycotina</taxon>
        <taxon>Eurotiomycetes</taxon>
        <taxon>Eurotiomycetidae</taxon>
        <taxon>Eurotiales</taxon>
        <taxon>Aspergillaceae</taxon>
        <taxon>Aspergillus</taxon>
        <taxon>Aspergillus subgen. Circumdati</taxon>
    </lineage>
</organism>
<feature type="compositionally biased region" description="Low complexity" evidence="4">
    <location>
        <begin position="266"/>
        <end position="277"/>
    </location>
</feature>
<keyword evidence="2 3" id="KW-0040">ANK repeat</keyword>